<comment type="caution">
    <text evidence="1">The sequence shown here is derived from an EMBL/GenBank/DDBJ whole genome shotgun (WGS) entry which is preliminary data.</text>
</comment>
<evidence type="ECO:0000313" key="2">
    <source>
        <dbReference type="Proteomes" id="UP000499080"/>
    </source>
</evidence>
<dbReference type="EMBL" id="BGPR01006391">
    <property type="protein sequence ID" value="GBN18583.1"/>
    <property type="molecule type" value="Genomic_DNA"/>
</dbReference>
<protein>
    <submittedName>
        <fullName evidence="1">Uncharacterized protein</fullName>
    </submittedName>
</protein>
<accession>A0A4Y2LWX1</accession>
<dbReference type="AlphaFoldDB" id="A0A4Y2LWX1"/>
<organism evidence="1 2">
    <name type="scientific">Araneus ventricosus</name>
    <name type="common">Orbweaver spider</name>
    <name type="synonym">Epeira ventricosa</name>
    <dbReference type="NCBI Taxonomy" id="182803"/>
    <lineage>
        <taxon>Eukaryota</taxon>
        <taxon>Metazoa</taxon>
        <taxon>Ecdysozoa</taxon>
        <taxon>Arthropoda</taxon>
        <taxon>Chelicerata</taxon>
        <taxon>Arachnida</taxon>
        <taxon>Araneae</taxon>
        <taxon>Araneomorphae</taxon>
        <taxon>Entelegynae</taxon>
        <taxon>Araneoidea</taxon>
        <taxon>Araneidae</taxon>
        <taxon>Araneus</taxon>
    </lineage>
</organism>
<reference evidence="1 2" key="1">
    <citation type="journal article" date="2019" name="Sci. Rep.">
        <title>Orb-weaving spider Araneus ventricosus genome elucidates the spidroin gene catalogue.</title>
        <authorList>
            <person name="Kono N."/>
            <person name="Nakamura H."/>
            <person name="Ohtoshi R."/>
            <person name="Moran D.A.P."/>
            <person name="Shinohara A."/>
            <person name="Yoshida Y."/>
            <person name="Fujiwara M."/>
            <person name="Mori M."/>
            <person name="Tomita M."/>
            <person name="Arakawa K."/>
        </authorList>
    </citation>
    <scope>NUCLEOTIDE SEQUENCE [LARGE SCALE GENOMIC DNA]</scope>
</reference>
<keyword evidence="2" id="KW-1185">Reference proteome</keyword>
<evidence type="ECO:0000313" key="1">
    <source>
        <dbReference type="EMBL" id="GBN18583.1"/>
    </source>
</evidence>
<gene>
    <name evidence="1" type="ORF">AVEN_220767_1</name>
</gene>
<name>A0A4Y2LWX1_ARAVE</name>
<proteinExistence type="predicted"/>
<sequence>MPACQLIGTFCPDCHVGGTPTLVQLSLTRKPATAPISDSRLECRPDGAAGFPCGCPQRVKSTVLEMYPFLIANYLSDFSFLLTAISPLPGGTTSTWVRSCRIKKRFLASCGRTASTFLFNHSLLLCRLGTIKLCGRVSSDYGTYVLRKGLGLGR</sequence>
<dbReference type="Proteomes" id="UP000499080">
    <property type="component" value="Unassembled WGS sequence"/>
</dbReference>